<protein>
    <submittedName>
        <fullName evidence="1">Uncharacterized protein</fullName>
    </submittedName>
</protein>
<dbReference type="EMBL" id="NMUH01005186">
    <property type="protein sequence ID" value="MQM12065.1"/>
    <property type="molecule type" value="Genomic_DNA"/>
</dbReference>
<comment type="caution">
    <text evidence="1">The sequence shown here is derived from an EMBL/GenBank/DDBJ whole genome shotgun (WGS) entry which is preliminary data.</text>
</comment>
<proteinExistence type="predicted"/>
<dbReference type="AlphaFoldDB" id="A0A843X3J2"/>
<dbReference type="Proteomes" id="UP000652761">
    <property type="component" value="Unassembled WGS sequence"/>
</dbReference>
<reference evidence="1" key="1">
    <citation type="submission" date="2017-07" db="EMBL/GenBank/DDBJ databases">
        <title>Taro Niue Genome Assembly and Annotation.</title>
        <authorList>
            <person name="Atibalentja N."/>
            <person name="Keating K."/>
            <person name="Fields C.J."/>
        </authorList>
    </citation>
    <scope>NUCLEOTIDE SEQUENCE</scope>
    <source>
        <strain evidence="1">Niue_2</strain>
        <tissue evidence="1">Leaf</tissue>
    </source>
</reference>
<evidence type="ECO:0000313" key="2">
    <source>
        <dbReference type="Proteomes" id="UP000652761"/>
    </source>
</evidence>
<gene>
    <name evidence="1" type="ORF">Taro_044976</name>
</gene>
<evidence type="ECO:0000313" key="1">
    <source>
        <dbReference type="EMBL" id="MQM12065.1"/>
    </source>
</evidence>
<keyword evidence="2" id="KW-1185">Reference proteome</keyword>
<sequence length="199" mass="22160">MGFTSAFRVRRSLSHISKPEISPPTLLLAFLQERKRRENPSSELCKDRTLEAPIRRSKASSGVLLQQGACWIIQEDFPDRTLKPSSFKNPEGGDLGGSVCVSAQTGTRRQCLDAKLQVCVQRSGRPLLERPETAAKFILAEQLAVLPFYGRVEELLVAEELWNDHKKPFFFPFSSAATCTNPSLEVDQSASCEFETDGL</sequence>
<accession>A0A843X3J2</accession>
<name>A0A843X3J2_COLES</name>
<organism evidence="1 2">
    <name type="scientific">Colocasia esculenta</name>
    <name type="common">Wild taro</name>
    <name type="synonym">Arum esculentum</name>
    <dbReference type="NCBI Taxonomy" id="4460"/>
    <lineage>
        <taxon>Eukaryota</taxon>
        <taxon>Viridiplantae</taxon>
        <taxon>Streptophyta</taxon>
        <taxon>Embryophyta</taxon>
        <taxon>Tracheophyta</taxon>
        <taxon>Spermatophyta</taxon>
        <taxon>Magnoliopsida</taxon>
        <taxon>Liliopsida</taxon>
        <taxon>Araceae</taxon>
        <taxon>Aroideae</taxon>
        <taxon>Colocasieae</taxon>
        <taxon>Colocasia</taxon>
    </lineage>
</organism>